<reference evidence="9" key="1">
    <citation type="submission" date="2017-09" db="EMBL/GenBank/DDBJ databases">
        <title>Genome sequence of Nannocystis excedens DSM 71.</title>
        <authorList>
            <person name="Blom J."/>
        </authorList>
    </citation>
    <scope>NUCLEOTIDE SEQUENCE [LARGE SCALE GENOMIC DNA]</scope>
    <source>
        <strain evidence="9">type strain: E19</strain>
    </source>
</reference>
<keyword evidence="3 6" id="KW-0812">Transmembrane</keyword>
<protein>
    <submittedName>
        <fullName evidence="8">Copper resistance protein D</fullName>
    </submittedName>
</protein>
<dbReference type="OrthoDB" id="7032707at2"/>
<feature type="transmembrane region" description="Helical" evidence="6">
    <location>
        <begin position="200"/>
        <end position="222"/>
    </location>
</feature>
<gene>
    <name evidence="8" type="primary">copD</name>
    <name evidence="8" type="ORF">HDIA_3175</name>
</gene>
<dbReference type="GO" id="GO:0006825">
    <property type="term" value="P:copper ion transport"/>
    <property type="evidence" value="ECO:0007669"/>
    <property type="project" value="InterPro"/>
</dbReference>
<dbReference type="PANTHER" id="PTHR34820">
    <property type="entry name" value="INNER MEMBRANE PROTEIN YEBZ"/>
    <property type="match status" value="1"/>
</dbReference>
<evidence type="ECO:0000256" key="5">
    <source>
        <dbReference type="ARBA" id="ARBA00023136"/>
    </source>
</evidence>
<keyword evidence="9" id="KW-1185">Reference proteome</keyword>
<dbReference type="Proteomes" id="UP000223606">
    <property type="component" value="Chromosome 1"/>
</dbReference>
<dbReference type="InterPro" id="IPR047689">
    <property type="entry name" value="CopD"/>
</dbReference>
<feature type="transmembrane region" description="Helical" evidence="6">
    <location>
        <begin position="160"/>
        <end position="179"/>
    </location>
</feature>
<dbReference type="GO" id="GO:0005886">
    <property type="term" value="C:plasma membrane"/>
    <property type="evidence" value="ECO:0007669"/>
    <property type="project" value="UniProtKB-SubCell"/>
</dbReference>
<evidence type="ECO:0000256" key="6">
    <source>
        <dbReference type="SAM" id="Phobius"/>
    </source>
</evidence>
<feature type="transmembrane region" description="Helical" evidence="6">
    <location>
        <begin position="268"/>
        <end position="292"/>
    </location>
</feature>
<keyword evidence="4 6" id="KW-1133">Transmembrane helix</keyword>
<comment type="subcellular location">
    <subcellularLocation>
        <location evidence="1">Cell membrane</location>
        <topology evidence="1">Multi-pass membrane protein</topology>
    </subcellularLocation>
</comment>
<keyword evidence="2" id="KW-1003">Cell membrane</keyword>
<dbReference type="KEGG" id="hdi:HDIA_3175"/>
<evidence type="ECO:0000313" key="8">
    <source>
        <dbReference type="EMBL" id="SON56716.1"/>
    </source>
</evidence>
<feature type="transmembrane region" description="Helical" evidence="6">
    <location>
        <begin position="97"/>
        <end position="115"/>
    </location>
</feature>
<name>A0A2C9D8X9_9HYPH</name>
<proteinExistence type="predicted"/>
<dbReference type="AlphaFoldDB" id="A0A2C9D8X9"/>
<accession>A0A2C9D8X9</accession>
<dbReference type="RefSeq" id="WP_157775692.1">
    <property type="nucleotide sequence ID" value="NZ_LT960614.1"/>
</dbReference>
<feature type="transmembrane region" description="Helical" evidence="6">
    <location>
        <begin position="13"/>
        <end position="33"/>
    </location>
</feature>
<keyword evidence="5 6" id="KW-0472">Membrane</keyword>
<evidence type="ECO:0000259" key="7">
    <source>
        <dbReference type="Pfam" id="PF05425"/>
    </source>
</evidence>
<evidence type="ECO:0000256" key="4">
    <source>
        <dbReference type="ARBA" id="ARBA00022989"/>
    </source>
</evidence>
<dbReference type="InterPro" id="IPR008457">
    <property type="entry name" value="Cu-R_CopD_dom"/>
</dbReference>
<feature type="transmembrane region" description="Helical" evidence="6">
    <location>
        <begin position="45"/>
        <end position="66"/>
    </location>
</feature>
<evidence type="ECO:0000256" key="2">
    <source>
        <dbReference type="ARBA" id="ARBA00022475"/>
    </source>
</evidence>
<organism evidence="8 9">
    <name type="scientific">Hartmannibacter diazotrophicus</name>
    <dbReference type="NCBI Taxonomy" id="1482074"/>
    <lineage>
        <taxon>Bacteria</taxon>
        <taxon>Pseudomonadati</taxon>
        <taxon>Pseudomonadota</taxon>
        <taxon>Alphaproteobacteria</taxon>
        <taxon>Hyphomicrobiales</taxon>
        <taxon>Pleomorphomonadaceae</taxon>
        <taxon>Hartmannibacter</taxon>
    </lineage>
</organism>
<dbReference type="InterPro" id="IPR032694">
    <property type="entry name" value="CopC/D"/>
</dbReference>
<dbReference type="NCBIfam" id="NF033808">
    <property type="entry name" value="copper_CopD"/>
    <property type="match status" value="1"/>
</dbReference>
<evidence type="ECO:0000256" key="1">
    <source>
        <dbReference type="ARBA" id="ARBA00004651"/>
    </source>
</evidence>
<dbReference type="EMBL" id="LT960614">
    <property type="protein sequence ID" value="SON56716.1"/>
    <property type="molecule type" value="Genomic_DNA"/>
</dbReference>
<feature type="transmembrane region" description="Helical" evidence="6">
    <location>
        <begin position="120"/>
        <end position="140"/>
    </location>
</feature>
<feature type="domain" description="Copper resistance protein D" evidence="7">
    <location>
        <begin position="189"/>
        <end position="289"/>
    </location>
</feature>
<dbReference type="PANTHER" id="PTHR34820:SF4">
    <property type="entry name" value="INNER MEMBRANE PROTEIN YEBZ"/>
    <property type="match status" value="1"/>
</dbReference>
<feature type="transmembrane region" description="Helical" evidence="6">
    <location>
        <begin position="228"/>
        <end position="247"/>
    </location>
</feature>
<evidence type="ECO:0000256" key="3">
    <source>
        <dbReference type="ARBA" id="ARBA00022692"/>
    </source>
</evidence>
<sequence length="295" mass="30236">MIGPGNAMIAVRLATYPAAILVYGTSLFLAFIAPNSTKASLGRRFALPLLIAAAIALAATIAWVFAEAAIIAGGWREAATGGLLQTLVFHTSIGEGWLLRCCLAALTTLAVAATFDRPVLVTFVSGLQLASFALSGHAVMNEGIAGVAHVAADAVHLLAGGAWAGSLIALALALSHAASQSDSLHDTRRLVARYSRMGQWAVALVVASGIANTLFDIGGWPVDRLSPYLLLLAAKITLVLAMIALATRNRFVLSPSIAGGDPVAIGKLRNAALAEAILAVCVLALVAVLGTLSPM</sequence>
<dbReference type="Pfam" id="PF05425">
    <property type="entry name" value="CopD"/>
    <property type="match status" value="1"/>
</dbReference>
<evidence type="ECO:0000313" key="9">
    <source>
        <dbReference type="Proteomes" id="UP000223606"/>
    </source>
</evidence>